<dbReference type="RefSeq" id="WP_144982122.1">
    <property type="nucleotide sequence ID" value="NZ_CP037920.1"/>
</dbReference>
<dbReference type="AlphaFoldDB" id="A0A517VR97"/>
<feature type="compositionally biased region" description="Polar residues" evidence="1">
    <location>
        <begin position="278"/>
        <end position="294"/>
    </location>
</feature>
<evidence type="ECO:0000256" key="1">
    <source>
        <dbReference type="SAM" id="MobiDB-lite"/>
    </source>
</evidence>
<organism evidence="2 3">
    <name type="scientific">Gimesia aquarii</name>
    <dbReference type="NCBI Taxonomy" id="2527964"/>
    <lineage>
        <taxon>Bacteria</taxon>
        <taxon>Pseudomonadati</taxon>
        <taxon>Planctomycetota</taxon>
        <taxon>Planctomycetia</taxon>
        <taxon>Planctomycetales</taxon>
        <taxon>Planctomycetaceae</taxon>
        <taxon>Gimesia</taxon>
    </lineage>
</organism>
<reference evidence="2 3" key="1">
    <citation type="submission" date="2019-03" db="EMBL/GenBank/DDBJ databases">
        <title>Deep-cultivation of Planctomycetes and their phenomic and genomic characterization uncovers novel biology.</title>
        <authorList>
            <person name="Wiegand S."/>
            <person name="Jogler M."/>
            <person name="Boedeker C."/>
            <person name="Pinto D."/>
            <person name="Vollmers J."/>
            <person name="Rivas-Marin E."/>
            <person name="Kohn T."/>
            <person name="Peeters S.H."/>
            <person name="Heuer A."/>
            <person name="Rast P."/>
            <person name="Oberbeckmann S."/>
            <person name="Bunk B."/>
            <person name="Jeske O."/>
            <person name="Meyerdierks A."/>
            <person name="Storesund J.E."/>
            <person name="Kallscheuer N."/>
            <person name="Luecker S."/>
            <person name="Lage O.M."/>
            <person name="Pohl T."/>
            <person name="Merkel B.J."/>
            <person name="Hornburger P."/>
            <person name="Mueller R.-W."/>
            <person name="Bruemmer F."/>
            <person name="Labrenz M."/>
            <person name="Spormann A.M."/>
            <person name="Op den Camp H."/>
            <person name="Overmann J."/>
            <person name="Amann R."/>
            <person name="Jetten M.S.M."/>
            <person name="Mascher T."/>
            <person name="Medema M.H."/>
            <person name="Devos D.P."/>
            <person name="Kaster A.-K."/>
            <person name="Ovreas L."/>
            <person name="Rohde M."/>
            <person name="Galperin M.Y."/>
            <person name="Jogler C."/>
        </authorList>
    </citation>
    <scope>NUCLEOTIDE SEQUENCE [LARGE SCALE GENOMIC DNA]</scope>
    <source>
        <strain evidence="2 3">V144</strain>
    </source>
</reference>
<feature type="compositionally biased region" description="Polar residues" evidence="1">
    <location>
        <begin position="139"/>
        <end position="149"/>
    </location>
</feature>
<feature type="region of interest" description="Disordered" evidence="1">
    <location>
        <begin position="261"/>
        <end position="318"/>
    </location>
</feature>
<dbReference type="Gene3D" id="1.10.10.10">
    <property type="entry name" value="Winged helix-like DNA-binding domain superfamily/Winged helix DNA-binding domain"/>
    <property type="match status" value="1"/>
</dbReference>
<feature type="compositionally biased region" description="Basic and acidic residues" evidence="1">
    <location>
        <begin position="154"/>
        <end position="172"/>
    </location>
</feature>
<proteinExistence type="predicted"/>
<dbReference type="InterPro" id="IPR036388">
    <property type="entry name" value="WH-like_DNA-bd_sf"/>
</dbReference>
<feature type="region of interest" description="Disordered" evidence="1">
    <location>
        <begin position="114"/>
        <end position="184"/>
    </location>
</feature>
<evidence type="ECO:0000313" key="2">
    <source>
        <dbReference type="EMBL" id="QDT95527.1"/>
    </source>
</evidence>
<evidence type="ECO:0000313" key="3">
    <source>
        <dbReference type="Proteomes" id="UP000318704"/>
    </source>
</evidence>
<protein>
    <submittedName>
        <fullName evidence="2">Uncharacterized protein</fullName>
    </submittedName>
</protein>
<gene>
    <name evidence="2" type="ORF">V144x_09720</name>
</gene>
<dbReference type="KEGG" id="gaw:V144x_09720"/>
<dbReference type="Proteomes" id="UP000318704">
    <property type="component" value="Chromosome"/>
</dbReference>
<accession>A0A517VR97</accession>
<name>A0A517VR97_9PLAN</name>
<sequence>MTDQKQLEFNFKRGAKLAIINKIMRRNIFNSRMLLVLRSIDDCARDQAVVTMTYNEIAAFLHMSRATAKRGVANLIEYDLLHKTPVINSQGKQANEYQLIWSNLQSIADGEPLVKSAPVRSPNQADENSETPAPDLEYESSQVVNSASGQIEADPGHPEPSDGSHRPPDPGHGDPSLLIPLSRINPPPSNTALVTISPERVAVEKELRLMGVGLASEAIETALARGCSLDDVLQLIQYARSKPDAYGPGALKKRVCEALPGEDPSKGWPPESDEFLKQQRQAEAQKQGCQASQKTAEREAKRKANQRAQQELERKYGPQLDRLKRDELLDFVKTHCEPIIVRALAQNPDMHRSPGFYRVTLLEALRDQANGLPG</sequence>
<dbReference type="EMBL" id="CP037920">
    <property type="protein sequence ID" value="QDT95527.1"/>
    <property type="molecule type" value="Genomic_DNA"/>
</dbReference>